<dbReference type="NCBIfam" id="TIGR01636">
    <property type="entry name" value="phage_rinA"/>
    <property type="match status" value="1"/>
</dbReference>
<gene>
    <name evidence="1" type="ORF">HWN39_10615</name>
</gene>
<comment type="caution">
    <text evidence="1">The sequence shown here is derived from an EMBL/GenBank/DDBJ whole genome shotgun (WGS) entry which is preliminary data.</text>
</comment>
<sequence length="154" mass="18209">MEELSKDDLKTLDNEFQKYQHINHDTAVAILEIDNPWQPSDENIGGGRSTKISRPQQQMMEAREHSKRLQYLWELKADCERAIKRMDNEQLQIYHLRYQSTNYYDWDTVGDLMGYAHSAIYRKRYAMLHLLAEERGMVSKDGTKIAISPKKKEE</sequence>
<dbReference type="EMBL" id="JABXWP010000016">
    <property type="protein sequence ID" value="NVO88930.1"/>
    <property type="molecule type" value="Genomic_DNA"/>
</dbReference>
<evidence type="ECO:0008006" key="3">
    <source>
        <dbReference type="Google" id="ProtNLM"/>
    </source>
</evidence>
<proteinExistence type="predicted"/>
<reference evidence="1 2" key="1">
    <citation type="submission" date="2020-06" db="EMBL/GenBank/DDBJ databases">
        <title>Lactobacillus rhamnosus QC,genome.</title>
        <authorList>
            <person name="Yi H."/>
            <person name="Jin M."/>
        </authorList>
    </citation>
    <scope>NUCLEOTIDE SEQUENCE [LARGE SCALE GENOMIC DNA]</scope>
    <source>
        <strain evidence="1 2">QC</strain>
    </source>
</reference>
<evidence type="ECO:0000313" key="1">
    <source>
        <dbReference type="EMBL" id="NVO88930.1"/>
    </source>
</evidence>
<protein>
    <recommendedName>
        <fullName evidence="3">Transcriptional regulator</fullName>
    </recommendedName>
</protein>
<name>A0A7Y7UJX6_LACRH</name>
<dbReference type="Proteomes" id="UP000542889">
    <property type="component" value="Unassembled WGS sequence"/>
</dbReference>
<accession>A0A7Y7UJX6</accession>
<organism evidence="1 2">
    <name type="scientific">Lacticaseibacillus rhamnosus</name>
    <name type="common">Lactobacillus rhamnosus</name>
    <dbReference type="NCBI Taxonomy" id="47715"/>
    <lineage>
        <taxon>Bacteria</taxon>
        <taxon>Bacillati</taxon>
        <taxon>Bacillota</taxon>
        <taxon>Bacilli</taxon>
        <taxon>Lactobacillales</taxon>
        <taxon>Lactobacillaceae</taxon>
        <taxon>Lacticaseibacillus</taxon>
    </lineage>
</organism>
<evidence type="ECO:0000313" key="2">
    <source>
        <dbReference type="Proteomes" id="UP000542889"/>
    </source>
</evidence>
<dbReference type="AlphaFoldDB" id="A0A7Y7UJX6"/>
<dbReference type="InterPro" id="IPR006523">
    <property type="entry name" value="RinA"/>
</dbReference>
<dbReference type="RefSeq" id="WP_176818373.1">
    <property type="nucleotide sequence ID" value="NZ_JABXWP010000016.1"/>
</dbReference>